<gene>
    <name evidence="12" type="ORF">LOTGIDRAFT_73032</name>
</gene>
<keyword evidence="13" id="KW-1185">Reference proteome</keyword>
<dbReference type="InterPro" id="IPR044865">
    <property type="entry name" value="MRH_dom"/>
</dbReference>
<dbReference type="OMA" id="TYELCYK"/>
<keyword evidence="6" id="KW-1015">Disulfide bond</keyword>
<dbReference type="STRING" id="225164.V3ZG53"/>
<feature type="domain" description="MRH" evidence="11">
    <location>
        <begin position="64"/>
        <end position="184"/>
    </location>
</feature>
<evidence type="ECO:0000259" key="11">
    <source>
        <dbReference type="PROSITE" id="PS51914"/>
    </source>
</evidence>
<dbReference type="AlphaFoldDB" id="V3ZG53"/>
<evidence type="ECO:0000313" key="12">
    <source>
        <dbReference type="EMBL" id="ESO90198.1"/>
    </source>
</evidence>
<dbReference type="CTD" id="20252065"/>
<feature type="non-terminal residue" evidence="12">
    <location>
        <position position="1"/>
    </location>
</feature>
<comment type="function">
    <text evidence="8">Lectin component of the HRD1 complex, which functions in endoplasmic reticulum (ER) quality control and ER-associated degradation (ERAD). Specifically recognizes and binds improperly folded glycoproteins as well as hyperglycosylated proteins, retain them in the ER, and transfers them to the ubiquitination machinery and promote their degradation. Possible targets include TRPV4 as well as hyperglycosylated HSP90B1.</text>
</comment>
<dbReference type="PANTHER" id="PTHR15414:SF5">
    <property type="entry name" value="PROTEIN OS-9"/>
    <property type="match status" value="1"/>
</dbReference>
<name>V3ZG53_LOTGI</name>
<dbReference type="HOGENOM" id="CLU_084014_0_0_1"/>
<reference evidence="12 13" key="1">
    <citation type="journal article" date="2013" name="Nature">
        <title>Insights into bilaterian evolution from three spiralian genomes.</title>
        <authorList>
            <person name="Simakov O."/>
            <person name="Marletaz F."/>
            <person name="Cho S.J."/>
            <person name="Edsinger-Gonzales E."/>
            <person name="Havlak P."/>
            <person name="Hellsten U."/>
            <person name="Kuo D.H."/>
            <person name="Larsson T."/>
            <person name="Lv J."/>
            <person name="Arendt D."/>
            <person name="Savage R."/>
            <person name="Osoegawa K."/>
            <person name="de Jong P."/>
            <person name="Grimwood J."/>
            <person name="Chapman J.A."/>
            <person name="Shapiro H."/>
            <person name="Aerts A."/>
            <person name="Otillar R.P."/>
            <person name="Terry A.Y."/>
            <person name="Boore J.L."/>
            <person name="Grigoriev I.V."/>
            <person name="Lindberg D.R."/>
            <person name="Seaver E.C."/>
            <person name="Weisblat D.A."/>
            <person name="Putnam N.H."/>
            <person name="Rokhsar D.S."/>
        </authorList>
    </citation>
    <scope>NUCLEOTIDE SEQUENCE [LARGE SCALE GENOMIC DNA]</scope>
</reference>
<keyword evidence="5" id="KW-0256">Endoplasmic reticulum</keyword>
<comment type="similarity">
    <text evidence="2">Belongs to the OS-9 family.</text>
</comment>
<dbReference type="EMBL" id="KB202481">
    <property type="protein sequence ID" value="ESO90198.1"/>
    <property type="molecule type" value="Genomic_DNA"/>
</dbReference>
<evidence type="ECO:0000256" key="2">
    <source>
        <dbReference type="ARBA" id="ARBA00009918"/>
    </source>
</evidence>
<dbReference type="GO" id="GO:0005788">
    <property type="term" value="C:endoplasmic reticulum lumen"/>
    <property type="evidence" value="ECO:0007669"/>
    <property type="project" value="UniProtKB-SubCell"/>
</dbReference>
<dbReference type="InterPro" id="IPR009011">
    <property type="entry name" value="Man6P_isomerase_rcpt-bd_dom_sf"/>
</dbReference>
<sequence>YGIDILDKPVLQGQVSSVKLTSKYGQNYECRIPDQVEQERQQEEKERVAMETGVLDLLKPMESSPCLIKTKDWWSYEFCYGKHLRQYHLEDGRISGNVMYIGYYESDFDWNNDTLRKMKSRNEFNRYHSQKYTNGSKCDLTGGFRSAEVRFMCEDTVSDYIYRIDEPQTCTYIITVHTNKICHHPYLKPPAPKTPVPITCHPLLDQQQYDDYL</sequence>
<dbReference type="GeneID" id="20252065"/>
<dbReference type="GO" id="GO:0030970">
    <property type="term" value="P:retrograde protein transport, ER to cytosol"/>
    <property type="evidence" value="ECO:0007669"/>
    <property type="project" value="TreeGrafter"/>
</dbReference>
<keyword evidence="3" id="KW-0732">Signal</keyword>
<protein>
    <recommendedName>
        <fullName evidence="10">Protein OS-9</fullName>
    </recommendedName>
</protein>
<evidence type="ECO:0000256" key="9">
    <source>
        <dbReference type="ARBA" id="ARBA00066177"/>
    </source>
</evidence>
<evidence type="ECO:0000256" key="3">
    <source>
        <dbReference type="ARBA" id="ARBA00022729"/>
    </source>
</evidence>
<accession>V3ZG53</accession>
<dbReference type="OrthoDB" id="448954at2759"/>
<dbReference type="GO" id="GO:0030968">
    <property type="term" value="P:endoplasmic reticulum unfolded protein response"/>
    <property type="evidence" value="ECO:0007669"/>
    <property type="project" value="InterPro"/>
</dbReference>
<evidence type="ECO:0000313" key="13">
    <source>
        <dbReference type="Proteomes" id="UP000030746"/>
    </source>
</evidence>
<dbReference type="SUPFAM" id="SSF50911">
    <property type="entry name" value="Mannose 6-phosphate receptor domain"/>
    <property type="match status" value="1"/>
</dbReference>
<evidence type="ECO:0000256" key="7">
    <source>
        <dbReference type="ARBA" id="ARBA00023180"/>
    </source>
</evidence>
<dbReference type="Proteomes" id="UP000030746">
    <property type="component" value="Unassembled WGS sequence"/>
</dbReference>
<keyword evidence="7" id="KW-0325">Glycoprotein</keyword>
<evidence type="ECO:0000256" key="5">
    <source>
        <dbReference type="ARBA" id="ARBA00022824"/>
    </source>
</evidence>
<organism evidence="12 13">
    <name type="scientific">Lottia gigantea</name>
    <name type="common">Giant owl limpet</name>
    <dbReference type="NCBI Taxonomy" id="225164"/>
    <lineage>
        <taxon>Eukaryota</taxon>
        <taxon>Metazoa</taxon>
        <taxon>Spiralia</taxon>
        <taxon>Lophotrochozoa</taxon>
        <taxon>Mollusca</taxon>
        <taxon>Gastropoda</taxon>
        <taxon>Patellogastropoda</taxon>
        <taxon>Lottioidea</taxon>
        <taxon>Lottiidae</taxon>
        <taxon>Lottia</taxon>
    </lineage>
</organism>
<comment type="subcellular location">
    <subcellularLocation>
        <location evidence="1">Endoplasmic reticulum lumen</location>
    </subcellularLocation>
</comment>
<evidence type="ECO:0000256" key="8">
    <source>
        <dbReference type="ARBA" id="ARBA00053710"/>
    </source>
</evidence>
<dbReference type="GO" id="GO:0030246">
    <property type="term" value="F:carbohydrate binding"/>
    <property type="evidence" value="ECO:0007669"/>
    <property type="project" value="UniProtKB-KW"/>
</dbReference>
<evidence type="ECO:0000256" key="6">
    <source>
        <dbReference type="ARBA" id="ARBA00023157"/>
    </source>
</evidence>
<dbReference type="PROSITE" id="PS51914">
    <property type="entry name" value="MRH"/>
    <property type="match status" value="1"/>
</dbReference>
<feature type="non-terminal residue" evidence="12">
    <location>
        <position position="213"/>
    </location>
</feature>
<dbReference type="PANTHER" id="PTHR15414">
    <property type="entry name" value="OS-9-RELATED"/>
    <property type="match status" value="1"/>
</dbReference>
<dbReference type="Gene3D" id="2.70.130.10">
    <property type="entry name" value="Mannose-6-phosphate receptor binding domain"/>
    <property type="match status" value="1"/>
</dbReference>
<dbReference type="KEGG" id="lgi:LOTGIDRAFT_73032"/>
<dbReference type="FunFam" id="2.70.130.10:FF:000002">
    <property type="entry name" value="protein OS-9 isoform X1"/>
    <property type="match status" value="1"/>
</dbReference>
<keyword evidence="4" id="KW-0430">Lectin</keyword>
<dbReference type="RefSeq" id="XP_009059108.1">
    <property type="nucleotide sequence ID" value="XM_009060860.1"/>
</dbReference>
<proteinExistence type="inferred from homology"/>
<dbReference type="Pfam" id="PF07915">
    <property type="entry name" value="PRKCSH"/>
    <property type="match status" value="1"/>
</dbReference>
<dbReference type="InterPro" id="IPR012913">
    <property type="entry name" value="OS9-like_dom"/>
</dbReference>
<evidence type="ECO:0000256" key="10">
    <source>
        <dbReference type="ARBA" id="ARBA00069647"/>
    </source>
</evidence>
<evidence type="ECO:0000256" key="4">
    <source>
        <dbReference type="ARBA" id="ARBA00022734"/>
    </source>
</evidence>
<dbReference type="InterPro" id="IPR045149">
    <property type="entry name" value="OS-9-like"/>
</dbReference>
<comment type="subunit">
    <text evidence="9">Component of the HRD1 complex, which comprises at least SYNV1/HRD1, DERL1/2, FAM8A1, HERPUD1/HERP, OS9, SEL1L and UBE2J1. FAM8A1 is stabilized by interaction with SYNV1, which prevents its proteasomal degradation. OS9 and UBE2J1 recruitment to the complex may be mediated by SEL1L. Through this complex, may interact with ERLEC1 and HSPA5. Interacts (via C-terminus) with CPNE6 (via second C2 domain); this interaction occurs in a calcium-dependent manner in vitro. Interacts with CREB3.</text>
</comment>
<evidence type="ECO:0000256" key="1">
    <source>
        <dbReference type="ARBA" id="ARBA00004319"/>
    </source>
</evidence>